<organism evidence="3 4">
    <name type="scientific">Methanosalsum zhilinae (strain DSM 4017 / NBRC 107636 / OCM 62 / WeN5)</name>
    <name type="common">Methanohalophilus zhilinae</name>
    <dbReference type="NCBI Taxonomy" id="679901"/>
    <lineage>
        <taxon>Archaea</taxon>
        <taxon>Methanobacteriati</taxon>
        <taxon>Methanobacteriota</taxon>
        <taxon>Stenosarchaea group</taxon>
        <taxon>Methanomicrobia</taxon>
        <taxon>Methanosarcinales</taxon>
        <taxon>Methanosarcinaceae</taxon>
        <taxon>Methanosalsum</taxon>
    </lineage>
</organism>
<accession>F7XKW5</accession>
<sequence>MNIDEDIMAYARTDDESGSHNNNEDFEFEEYIVPDTDRSINENVLDEAFGIITTGIEPLEITEAGAKLTAYISTGRRNDIRLGMYVIVPYGDEDLFARIWKLQYLQEFDVDDATEIHSMRMLKSNTTSEMDYKFLAYLDPICILYEQKKEGMITRRMSDRIPRPNTPIMPVNDKIKIQTGLNIPKEGIFMGHLSVGGELIRTHASPPTVPYYLRNDYSMGDPLVFRHLLICGSTGTGKTFLTKNIIRQFMDEDNRYQLRLDSETKKNPCFVIMDPQDEYSQLFEDNDVLTSEDENNFRSHRINYGRWSRTRTFAAKVQDHKYSGKSRAQQIEFTIPFEVVRSNSWLIAPAGMTELQYIAMDLLLDDYFRKGNITRPTYRGFIDYISDAGTRATYVDSGKIHEASYDGIVRRVNNPSFKKVFDQDAAPITEMLADVFKPGYISVFPTEYINSPRIRDLIVLTLMTVIVDNKLSTSGNLDVKNTPIILGLDEAHRYLARVDGEHSRRIVSKFADAARQGRKEGLGLLLITQDPQDIDDTVFKQVNTRVILNLTNDSAINALNVAKEYQKRIPYLKKGQMIIHSPDNSDIVEITGLSRCVVRHI</sequence>
<evidence type="ECO:0000313" key="4">
    <source>
        <dbReference type="Proteomes" id="UP000006622"/>
    </source>
</evidence>
<dbReference type="AlphaFoldDB" id="F7XKW5"/>
<dbReference type="GeneID" id="10823650"/>
<name>F7XKW5_METZD</name>
<dbReference type="OrthoDB" id="10575at2157"/>
<dbReference type="EMBL" id="CP002101">
    <property type="protein sequence ID" value="AEH61838.1"/>
    <property type="molecule type" value="Genomic_DNA"/>
</dbReference>
<dbReference type="STRING" id="679901.Mzhil_2005"/>
<dbReference type="KEGG" id="mzh:Mzhil_2005"/>
<feature type="domain" description="Helicase HerA central" evidence="1">
    <location>
        <begin position="222"/>
        <end position="292"/>
    </location>
</feature>
<reference evidence="3 4" key="1">
    <citation type="submission" date="2010-07" db="EMBL/GenBank/DDBJ databases">
        <title>The complete genome of Methanosalsum zhilinae DSM 4017.</title>
        <authorList>
            <consortium name="US DOE Joint Genome Institute (JGI-PGF)"/>
            <person name="Lucas S."/>
            <person name="Copeland A."/>
            <person name="Lapidus A."/>
            <person name="Glavina del Rio T."/>
            <person name="Dalin E."/>
            <person name="Tice H."/>
            <person name="Bruce D."/>
            <person name="Goodwin L."/>
            <person name="Pitluck S."/>
            <person name="Kyrpides N."/>
            <person name="Mavromatis K."/>
            <person name="Ovchinnikova G."/>
            <person name="Daligault H."/>
            <person name="Detter J.C."/>
            <person name="Han C."/>
            <person name="Tapia R."/>
            <person name="Larimer F."/>
            <person name="Land M."/>
            <person name="Hauser L."/>
            <person name="Markowitz V."/>
            <person name="Cheng J.-F."/>
            <person name="Hugenholtz P."/>
            <person name="Woyke T."/>
            <person name="Wu D."/>
            <person name="Spring S."/>
            <person name="Schueler E."/>
            <person name="Brambilla E."/>
            <person name="Klenk H.-P."/>
            <person name="Eisen J.A."/>
        </authorList>
    </citation>
    <scope>NUCLEOTIDE SEQUENCE [LARGE SCALE GENOMIC DNA]</scope>
    <source>
        <strain evidence="4">DSM 4017 / NBRC 107636 / OCM 62 / WeN5</strain>
    </source>
</reference>
<dbReference type="PANTHER" id="PTHR30121:SF6">
    <property type="entry name" value="SLR6007 PROTEIN"/>
    <property type="match status" value="1"/>
</dbReference>
<evidence type="ECO:0000313" key="3">
    <source>
        <dbReference type="EMBL" id="AEH61838.1"/>
    </source>
</evidence>
<dbReference type="HOGENOM" id="CLU_023282_0_0_2"/>
<dbReference type="Gene3D" id="3.40.50.300">
    <property type="entry name" value="P-loop containing nucleotide triphosphate hydrolases"/>
    <property type="match status" value="2"/>
</dbReference>
<dbReference type="Proteomes" id="UP000006622">
    <property type="component" value="Chromosome"/>
</dbReference>
<dbReference type="RefSeq" id="WP_013899273.1">
    <property type="nucleotide sequence ID" value="NC_015676.1"/>
</dbReference>
<keyword evidence="4" id="KW-1185">Reference proteome</keyword>
<dbReference type="Pfam" id="PF05872">
    <property type="entry name" value="HerA_C"/>
    <property type="match status" value="1"/>
</dbReference>
<proteinExistence type="predicted"/>
<dbReference type="SUPFAM" id="SSF52540">
    <property type="entry name" value="P-loop containing nucleoside triphosphate hydrolases"/>
    <property type="match status" value="1"/>
</dbReference>
<dbReference type="InterPro" id="IPR033186">
    <property type="entry name" value="HerA_C"/>
</dbReference>
<dbReference type="PANTHER" id="PTHR30121">
    <property type="entry name" value="UNCHARACTERIZED PROTEIN YJGR-RELATED"/>
    <property type="match status" value="1"/>
</dbReference>
<dbReference type="InterPro" id="IPR051162">
    <property type="entry name" value="T4SS_component"/>
</dbReference>
<protein>
    <submittedName>
        <fullName evidence="3">ATPase</fullName>
    </submittedName>
</protein>
<gene>
    <name evidence="3" type="ordered locus">Mzhil_2005</name>
</gene>
<evidence type="ECO:0000259" key="2">
    <source>
        <dbReference type="Pfam" id="PF05872"/>
    </source>
</evidence>
<dbReference type="InterPro" id="IPR027417">
    <property type="entry name" value="P-loop_NTPase"/>
</dbReference>
<evidence type="ECO:0000259" key="1">
    <source>
        <dbReference type="Pfam" id="PF01935"/>
    </source>
</evidence>
<feature type="domain" description="Helicase HerA-like C-terminal" evidence="2">
    <location>
        <begin position="380"/>
        <end position="549"/>
    </location>
</feature>
<dbReference type="InterPro" id="IPR002789">
    <property type="entry name" value="HerA_central"/>
</dbReference>
<dbReference type="Pfam" id="PF01935">
    <property type="entry name" value="DUF87"/>
    <property type="match status" value="1"/>
</dbReference>